<evidence type="ECO:0000313" key="2">
    <source>
        <dbReference type="EMBL" id="SDM03310.1"/>
    </source>
</evidence>
<feature type="region of interest" description="Disordered" evidence="1">
    <location>
        <begin position="1"/>
        <end position="56"/>
    </location>
</feature>
<protein>
    <recommendedName>
        <fullName evidence="4">DUF2497 domain-containing protein</fullName>
    </recommendedName>
</protein>
<name>A0A1G9PX17_9PROT</name>
<accession>A0A1G9PX17</accession>
<feature type="compositionally biased region" description="Low complexity" evidence="1">
    <location>
        <begin position="20"/>
        <end position="29"/>
    </location>
</feature>
<dbReference type="STRING" id="144026.SAMN04488568_10467"/>
<feature type="compositionally biased region" description="Acidic residues" evidence="1">
    <location>
        <begin position="68"/>
        <end position="81"/>
    </location>
</feature>
<dbReference type="Pfam" id="PF10691">
    <property type="entry name" value="DUF2497"/>
    <property type="match status" value="1"/>
</dbReference>
<dbReference type="EMBL" id="FNHG01000004">
    <property type="protein sequence ID" value="SDM03310.1"/>
    <property type="molecule type" value="Genomic_DNA"/>
</dbReference>
<evidence type="ECO:0008006" key="4">
    <source>
        <dbReference type="Google" id="ProtNLM"/>
    </source>
</evidence>
<gene>
    <name evidence="2" type="ORF">SAMN04488568_10467</name>
</gene>
<organism evidence="2 3">
    <name type="scientific">Maricaulis salignorans</name>
    <dbReference type="NCBI Taxonomy" id="144026"/>
    <lineage>
        <taxon>Bacteria</taxon>
        <taxon>Pseudomonadati</taxon>
        <taxon>Pseudomonadota</taxon>
        <taxon>Alphaproteobacteria</taxon>
        <taxon>Maricaulales</taxon>
        <taxon>Maricaulaceae</taxon>
        <taxon>Maricaulis</taxon>
    </lineage>
</organism>
<reference evidence="2 3" key="1">
    <citation type="submission" date="2016-10" db="EMBL/GenBank/DDBJ databases">
        <authorList>
            <person name="de Groot N.N."/>
        </authorList>
    </citation>
    <scope>NUCLEOTIDE SEQUENCE [LARGE SCALE GENOMIC DNA]</scope>
    <source>
        <strain evidence="2 3">DSM 16077</strain>
    </source>
</reference>
<dbReference type="InterPro" id="IPR019632">
    <property type="entry name" value="DUF2497"/>
</dbReference>
<feature type="region of interest" description="Disordered" evidence="1">
    <location>
        <begin position="62"/>
        <end position="81"/>
    </location>
</feature>
<feature type="compositionally biased region" description="Acidic residues" evidence="1">
    <location>
        <begin position="46"/>
        <end position="56"/>
    </location>
</feature>
<evidence type="ECO:0000313" key="3">
    <source>
        <dbReference type="Proteomes" id="UP000199759"/>
    </source>
</evidence>
<evidence type="ECO:0000256" key="1">
    <source>
        <dbReference type="SAM" id="MobiDB-lite"/>
    </source>
</evidence>
<proteinExistence type="predicted"/>
<sequence length="196" mass="21334">MEEILSSIRRIINEDDAPAEAEPAAAAAPEPEPEADGNDQGAIDDIFGDAGDDDAGDVLELTDRIDEPEGGTDPIVGDDDLMIVDREDDFEIVAEEIAPEPEAEPEPEPEPVMDFDSVETEIEDALMSEPAASAAMGSFHSLADTIRISDEEGRTLEGVVRALLRPMLKEWLDTNLPGIVDEKVQAEIDRVARRRR</sequence>
<dbReference type="AlphaFoldDB" id="A0A1G9PX17"/>
<keyword evidence="3" id="KW-1185">Reference proteome</keyword>
<dbReference type="Proteomes" id="UP000199759">
    <property type="component" value="Unassembled WGS sequence"/>
</dbReference>